<proteinExistence type="inferred from homology"/>
<dbReference type="SMART" id="SM00353">
    <property type="entry name" value="HLH"/>
    <property type="match status" value="1"/>
</dbReference>
<feature type="region of interest" description="Disordered" evidence="8">
    <location>
        <begin position="198"/>
        <end position="294"/>
    </location>
</feature>
<keyword evidence="4" id="KW-0238">DNA-binding</keyword>
<feature type="compositionally biased region" description="Low complexity" evidence="8">
    <location>
        <begin position="29"/>
        <end position="66"/>
    </location>
</feature>
<feature type="compositionally biased region" description="Polar residues" evidence="8">
    <location>
        <begin position="257"/>
        <end position="279"/>
    </location>
</feature>
<evidence type="ECO:0000256" key="1">
    <source>
        <dbReference type="ARBA" id="ARBA00004123"/>
    </source>
</evidence>
<evidence type="ECO:0000313" key="11">
    <source>
        <dbReference type="Proteomes" id="UP000186922"/>
    </source>
</evidence>
<dbReference type="GO" id="GO:0000978">
    <property type="term" value="F:RNA polymerase II cis-regulatory region sequence-specific DNA binding"/>
    <property type="evidence" value="ECO:0007669"/>
    <property type="project" value="TreeGrafter"/>
</dbReference>
<protein>
    <recommendedName>
        <fullName evidence="9">BHLH domain-containing protein</fullName>
    </recommendedName>
</protein>
<evidence type="ECO:0000256" key="2">
    <source>
        <dbReference type="ARBA" id="ARBA00008289"/>
    </source>
</evidence>
<evidence type="ECO:0000256" key="5">
    <source>
        <dbReference type="ARBA" id="ARBA00023163"/>
    </source>
</evidence>
<sequence length="503" mass="55340">MSSRTNLKLQLQREQAQQKDRDGSERRGNGITSSTGSLSSNDGTTSSSLTYGSSLQQQLNSGSPSLRFHTSSNSSTAFGGLSSTMPSSSEFPMHYNMNIQSPSRFFMDDKHKQSLNLQMPPGSLGKTSPLAHFGHSLPSQLGGLNGVRQHSVNSNASPLSPDSPMTPRSIGTPHSPAITDVSEMDELIEDIMEMETKNGVAPASRSLRSTKVSPMRRSYKATSPVPTGVTGNPDYLRLLDPSSSSPVSSSCPANFQLAPNNDVSSLNGEETESVRSVSNSKDRQKKDNHNIIERKRRDNINNLIKELRTLLPHSSDPDFSRSKGSTLKAAVDYLKELKKDKDRVKAMEERQKSTEHQNRKLSLKIQELERLADAHGIQLPMNNHDTNTVSSLAPHLAALITGGKGSPQDSSFPNTPTQLNQQQYMQHQQYGFIKQEPAQSPIPNHFQQYMNMNLSEDFPGVNFSVAELASMMDTTDLDPMVPSMTNPFDAYNVLDAHDIDYMT</sequence>
<dbReference type="GO" id="GO:0000981">
    <property type="term" value="F:DNA-binding transcription factor activity, RNA polymerase II-specific"/>
    <property type="evidence" value="ECO:0007669"/>
    <property type="project" value="TreeGrafter"/>
</dbReference>
<dbReference type="InterPro" id="IPR011598">
    <property type="entry name" value="bHLH_dom"/>
</dbReference>
<evidence type="ECO:0000256" key="8">
    <source>
        <dbReference type="SAM" id="MobiDB-lite"/>
    </source>
</evidence>
<dbReference type="GO" id="GO:0005634">
    <property type="term" value="C:nucleus"/>
    <property type="evidence" value="ECO:0007669"/>
    <property type="project" value="UniProtKB-SubCell"/>
</dbReference>
<name>A0A1D1V5G1_RAMVA</name>
<dbReference type="Gene3D" id="4.10.280.10">
    <property type="entry name" value="Helix-loop-helix DNA-binding domain"/>
    <property type="match status" value="1"/>
</dbReference>
<dbReference type="GO" id="GO:0046983">
    <property type="term" value="F:protein dimerization activity"/>
    <property type="evidence" value="ECO:0007669"/>
    <property type="project" value="InterPro"/>
</dbReference>
<dbReference type="OrthoDB" id="6242697at2759"/>
<evidence type="ECO:0000256" key="7">
    <source>
        <dbReference type="SAM" id="Coils"/>
    </source>
</evidence>
<keyword evidence="7" id="KW-0175">Coiled coil</keyword>
<feature type="compositionally biased region" description="Basic and acidic residues" evidence="8">
    <location>
        <begin position="16"/>
        <end position="28"/>
    </location>
</feature>
<evidence type="ECO:0000259" key="9">
    <source>
        <dbReference type="PROSITE" id="PS50888"/>
    </source>
</evidence>
<dbReference type="PANTHER" id="PTHR45776:SF2">
    <property type="entry name" value="MIP04163P"/>
    <property type="match status" value="1"/>
</dbReference>
<evidence type="ECO:0000313" key="10">
    <source>
        <dbReference type="EMBL" id="GAU93728.1"/>
    </source>
</evidence>
<feature type="region of interest" description="Disordered" evidence="8">
    <location>
        <begin position="1"/>
        <end position="83"/>
    </location>
</feature>
<keyword evidence="11" id="KW-1185">Reference proteome</keyword>
<feature type="compositionally biased region" description="Polar residues" evidence="8">
    <location>
        <begin position="1"/>
        <end position="15"/>
    </location>
</feature>
<dbReference type="SUPFAM" id="SSF47459">
    <property type="entry name" value="HLH, helix-loop-helix DNA-binding domain"/>
    <property type="match status" value="1"/>
</dbReference>
<gene>
    <name evidence="10" type="primary">RvY_05621</name>
    <name evidence="10" type="synonym">RvY_05621.1</name>
    <name evidence="10" type="ORF">RvY_05621-1</name>
</gene>
<dbReference type="AlphaFoldDB" id="A0A1D1V5G1"/>
<comment type="similarity">
    <text evidence="2">Belongs to the MiT/TFE family.</text>
</comment>
<keyword evidence="3" id="KW-0805">Transcription regulation</keyword>
<keyword evidence="6" id="KW-0539">Nucleus</keyword>
<comment type="caution">
    <text evidence="10">The sequence shown here is derived from an EMBL/GenBank/DDBJ whole genome shotgun (WGS) entry which is preliminary data.</text>
</comment>
<evidence type="ECO:0000256" key="3">
    <source>
        <dbReference type="ARBA" id="ARBA00023015"/>
    </source>
</evidence>
<feature type="region of interest" description="Disordered" evidence="8">
    <location>
        <begin position="151"/>
        <end position="177"/>
    </location>
</feature>
<evidence type="ECO:0000256" key="4">
    <source>
        <dbReference type="ARBA" id="ARBA00023125"/>
    </source>
</evidence>
<feature type="domain" description="BHLH" evidence="9">
    <location>
        <begin position="284"/>
        <end position="337"/>
    </location>
</feature>
<evidence type="ECO:0000256" key="6">
    <source>
        <dbReference type="ARBA" id="ARBA00023242"/>
    </source>
</evidence>
<reference evidence="10 11" key="1">
    <citation type="journal article" date="2016" name="Nat. Commun.">
        <title>Extremotolerant tardigrade genome and improved radiotolerance of human cultured cells by tardigrade-unique protein.</title>
        <authorList>
            <person name="Hashimoto T."/>
            <person name="Horikawa D.D."/>
            <person name="Saito Y."/>
            <person name="Kuwahara H."/>
            <person name="Kozuka-Hata H."/>
            <person name="Shin-I T."/>
            <person name="Minakuchi Y."/>
            <person name="Ohishi K."/>
            <person name="Motoyama A."/>
            <person name="Aizu T."/>
            <person name="Enomoto A."/>
            <person name="Kondo K."/>
            <person name="Tanaka S."/>
            <person name="Hara Y."/>
            <person name="Koshikawa S."/>
            <person name="Sagara H."/>
            <person name="Miura T."/>
            <person name="Yokobori S."/>
            <person name="Miyagawa K."/>
            <person name="Suzuki Y."/>
            <person name="Kubo T."/>
            <person name="Oyama M."/>
            <person name="Kohara Y."/>
            <person name="Fujiyama A."/>
            <person name="Arakawa K."/>
            <person name="Katayama T."/>
            <person name="Toyoda A."/>
            <person name="Kunieda T."/>
        </authorList>
    </citation>
    <scope>NUCLEOTIDE SEQUENCE [LARGE SCALE GENOMIC DNA]</scope>
    <source>
        <strain evidence="10 11">YOKOZUNA-1</strain>
    </source>
</reference>
<feature type="compositionally biased region" description="Polar residues" evidence="8">
    <location>
        <begin position="151"/>
        <end position="160"/>
    </location>
</feature>
<accession>A0A1D1V5G1</accession>
<dbReference type="Proteomes" id="UP000186922">
    <property type="component" value="Unassembled WGS sequence"/>
</dbReference>
<dbReference type="Pfam" id="PF00010">
    <property type="entry name" value="HLH"/>
    <property type="match status" value="1"/>
</dbReference>
<dbReference type="PROSITE" id="PS50888">
    <property type="entry name" value="BHLH"/>
    <property type="match status" value="1"/>
</dbReference>
<feature type="compositionally biased region" description="Low complexity" evidence="8">
    <location>
        <begin position="241"/>
        <end position="252"/>
    </location>
</feature>
<keyword evidence="5" id="KW-0804">Transcription</keyword>
<comment type="subcellular location">
    <subcellularLocation>
        <location evidence="1">Nucleus</location>
    </subcellularLocation>
</comment>
<feature type="compositionally biased region" description="Polar residues" evidence="8">
    <location>
        <begin position="68"/>
        <end position="83"/>
    </location>
</feature>
<dbReference type="EMBL" id="BDGG01000002">
    <property type="protein sequence ID" value="GAU93728.1"/>
    <property type="molecule type" value="Genomic_DNA"/>
</dbReference>
<feature type="coiled-coil region" evidence="7">
    <location>
        <begin position="330"/>
        <end position="371"/>
    </location>
</feature>
<feature type="compositionally biased region" description="Basic and acidic residues" evidence="8">
    <location>
        <begin position="280"/>
        <end position="294"/>
    </location>
</feature>
<dbReference type="PANTHER" id="PTHR45776">
    <property type="entry name" value="MIP04163P"/>
    <property type="match status" value="1"/>
</dbReference>
<organism evidence="10 11">
    <name type="scientific">Ramazzottius varieornatus</name>
    <name type="common">Water bear</name>
    <name type="synonym">Tardigrade</name>
    <dbReference type="NCBI Taxonomy" id="947166"/>
    <lineage>
        <taxon>Eukaryota</taxon>
        <taxon>Metazoa</taxon>
        <taxon>Ecdysozoa</taxon>
        <taxon>Tardigrada</taxon>
        <taxon>Eutardigrada</taxon>
        <taxon>Parachela</taxon>
        <taxon>Hypsibioidea</taxon>
        <taxon>Ramazzottiidae</taxon>
        <taxon>Ramazzottius</taxon>
    </lineage>
</organism>
<dbReference type="InterPro" id="IPR036638">
    <property type="entry name" value="HLH_DNA-bd_sf"/>
</dbReference>
<dbReference type="STRING" id="947166.A0A1D1V5G1"/>